<reference evidence="2" key="1">
    <citation type="submission" date="2020-03" db="EMBL/GenBank/DDBJ databases">
        <title>A high-quality chromosome-level genome assembly of a woody plant with both climbing and erect habits, Rhamnella rubrinervis.</title>
        <authorList>
            <person name="Lu Z."/>
            <person name="Yang Y."/>
            <person name="Zhu X."/>
            <person name="Sun Y."/>
        </authorList>
    </citation>
    <scope>NUCLEOTIDE SEQUENCE</scope>
    <source>
        <strain evidence="2">BYM</strain>
        <tissue evidence="2">Leaf</tissue>
    </source>
</reference>
<feature type="compositionally biased region" description="Polar residues" evidence="1">
    <location>
        <begin position="58"/>
        <end position="76"/>
    </location>
</feature>
<name>A0A8K0DZL8_9ROSA</name>
<dbReference type="EMBL" id="VOIH02000009">
    <property type="protein sequence ID" value="KAF3437283.1"/>
    <property type="molecule type" value="Genomic_DNA"/>
</dbReference>
<evidence type="ECO:0000313" key="3">
    <source>
        <dbReference type="Proteomes" id="UP000796880"/>
    </source>
</evidence>
<dbReference type="AlphaFoldDB" id="A0A8K0DZL8"/>
<protein>
    <submittedName>
        <fullName evidence="2">Uncharacterized protein</fullName>
    </submittedName>
</protein>
<dbReference type="Proteomes" id="UP000796880">
    <property type="component" value="Unassembled WGS sequence"/>
</dbReference>
<gene>
    <name evidence="2" type="ORF">FNV43_RR20036</name>
</gene>
<feature type="region of interest" description="Disordered" evidence="1">
    <location>
        <begin position="54"/>
        <end position="84"/>
    </location>
</feature>
<evidence type="ECO:0000256" key="1">
    <source>
        <dbReference type="SAM" id="MobiDB-lite"/>
    </source>
</evidence>
<comment type="caution">
    <text evidence="2">The sequence shown here is derived from an EMBL/GenBank/DDBJ whole genome shotgun (WGS) entry which is preliminary data.</text>
</comment>
<keyword evidence="3" id="KW-1185">Reference proteome</keyword>
<organism evidence="2 3">
    <name type="scientific">Rhamnella rubrinervis</name>
    <dbReference type="NCBI Taxonomy" id="2594499"/>
    <lineage>
        <taxon>Eukaryota</taxon>
        <taxon>Viridiplantae</taxon>
        <taxon>Streptophyta</taxon>
        <taxon>Embryophyta</taxon>
        <taxon>Tracheophyta</taxon>
        <taxon>Spermatophyta</taxon>
        <taxon>Magnoliopsida</taxon>
        <taxon>eudicotyledons</taxon>
        <taxon>Gunneridae</taxon>
        <taxon>Pentapetalae</taxon>
        <taxon>rosids</taxon>
        <taxon>fabids</taxon>
        <taxon>Rosales</taxon>
        <taxon>Rhamnaceae</taxon>
        <taxon>rhamnoid group</taxon>
        <taxon>Rhamneae</taxon>
        <taxon>Rhamnella</taxon>
    </lineage>
</organism>
<accession>A0A8K0DZL8</accession>
<evidence type="ECO:0000313" key="2">
    <source>
        <dbReference type="EMBL" id="KAF3437283.1"/>
    </source>
</evidence>
<proteinExistence type="predicted"/>
<sequence length="84" mass="9301">MYGRIFLLRQAKQVNPLAWISPNGCTELELGRPALPPPCIDEVPAVCYPPVDRPAKRQQATTTPAKETIDSSNQKANGVEARQW</sequence>